<name>A0AAP5IIB2_9CYAN</name>
<dbReference type="GO" id="GO:0006355">
    <property type="term" value="P:regulation of DNA-templated transcription"/>
    <property type="evidence" value="ECO:0007669"/>
    <property type="project" value="InterPro"/>
</dbReference>
<keyword evidence="2" id="KW-1185">Reference proteome</keyword>
<proteinExistence type="predicted"/>
<accession>A0AAP5IIB2</accession>
<sequence>MSKRLSAILPDFTDNQLEIIAKKIGKTKSQATAIAISMAYEEWFKTTEPLPLETRILIDKVVEQIQEEKETN</sequence>
<dbReference type="InterPro" id="IPR013321">
    <property type="entry name" value="Arc_rbn_hlx_hlx"/>
</dbReference>
<dbReference type="Gene3D" id="1.10.1220.10">
    <property type="entry name" value="Met repressor-like"/>
    <property type="match status" value="1"/>
</dbReference>
<gene>
    <name evidence="1" type="ORF">G7B40_041165</name>
</gene>
<comment type="caution">
    <text evidence="1">The sequence shown here is derived from an EMBL/GenBank/DDBJ whole genome shotgun (WGS) entry which is preliminary data.</text>
</comment>
<evidence type="ECO:0000313" key="2">
    <source>
        <dbReference type="Proteomes" id="UP000667802"/>
    </source>
</evidence>
<reference evidence="2" key="1">
    <citation type="journal article" date="2021" name="Science">
        <title>Hunting the eagle killer: A cyanobacterial neurotoxin causes vacuolar myelinopathy.</title>
        <authorList>
            <person name="Breinlinger S."/>
            <person name="Phillips T.J."/>
            <person name="Haram B.N."/>
            <person name="Mares J."/>
            <person name="Martinez Yerena J.A."/>
            <person name="Hrouzek P."/>
            <person name="Sobotka R."/>
            <person name="Henderson W.M."/>
            <person name="Schmieder P."/>
            <person name="Williams S.M."/>
            <person name="Lauderdale J.D."/>
            <person name="Wilde H.D."/>
            <person name="Gerrin W."/>
            <person name="Kust A."/>
            <person name="Washington J.W."/>
            <person name="Wagner C."/>
            <person name="Geier B."/>
            <person name="Liebeke M."/>
            <person name="Enke H."/>
            <person name="Niedermeyer T.H.J."/>
            <person name="Wilde S.B."/>
        </authorList>
    </citation>
    <scope>NUCLEOTIDE SEQUENCE [LARGE SCALE GENOMIC DNA]</scope>
    <source>
        <strain evidence="2">Thurmond2011</strain>
    </source>
</reference>
<dbReference type="RefSeq" id="WP_208345225.1">
    <property type="nucleotide sequence ID" value="NZ_CAWQFN010000614.1"/>
</dbReference>
<evidence type="ECO:0000313" key="1">
    <source>
        <dbReference type="EMBL" id="MDR9900898.1"/>
    </source>
</evidence>
<dbReference type="AlphaFoldDB" id="A0AAP5IIB2"/>
<organism evidence="1 2">
    <name type="scientific">Aetokthonos hydrillicola Thurmond2011</name>
    <dbReference type="NCBI Taxonomy" id="2712845"/>
    <lineage>
        <taxon>Bacteria</taxon>
        <taxon>Bacillati</taxon>
        <taxon>Cyanobacteriota</taxon>
        <taxon>Cyanophyceae</taxon>
        <taxon>Nostocales</taxon>
        <taxon>Hapalosiphonaceae</taxon>
        <taxon>Aetokthonos</taxon>
    </lineage>
</organism>
<dbReference type="EMBL" id="JAALHA020000042">
    <property type="protein sequence ID" value="MDR9900898.1"/>
    <property type="molecule type" value="Genomic_DNA"/>
</dbReference>
<protein>
    <submittedName>
        <fullName evidence="1">Uncharacterized protein</fullName>
    </submittedName>
</protein>
<dbReference type="Proteomes" id="UP000667802">
    <property type="component" value="Unassembled WGS sequence"/>
</dbReference>